<dbReference type="EC" id="1.5.3.1" evidence="1"/>
<protein>
    <submittedName>
        <fullName evidence="1">Sarcosine oxidase subunit gamma</fullName>
        <ecNumber evidence="1">1.5.3.1</ecNumber>
    </submittedName>
</protein>
<keyword evidence="1" id="KW-0560">Oxidoreductase</keyword>
<dbReference type="SUPFAM" id="SSF103025">
    <property type="entry name" value="Folate-binding domain"/>
    <property type="match status" value="1"/>
</dbReference>
<dbReference type="Proteomes" id="UP000272010">
    <property type="component" value="Plasmid pYEE1"/>
</dbReference>
<dbReference type="InterPro" id="IPR027266">
    <property type="entry name" value="TrmE/GcvT-like"/>
</dbReference>
<name>A0A386US10_9RHOB</name>
<reference evidence="2" key="1">
    <citation type="submission" date="2018-07" db="EMBL/GenBank/DDBJ databases">
        <title>Genome Structure of the Opportunistic Pathogen Paracoccus yeei (Alphaproteobacteria) and Identification of Putative Virulence Factors.</title>
        <authorList>
            <person name="Lasek R."/>
            <person name="Szuplewska M."/>
            <person name="Mitura M."/>
            <person name="Decewicz P."/>
            <person name="Chmielowska C."/>
            <person name="Pawlot A."/>
            <person name="Sentkowska D."/>
            <person name="Czarnecki J."/>
            <person name="Bartosik D."/>
        </authorList>
    </citation>
    <scope>NUCLEOTIDE SEQUENCE [LARGE SCALE GENOMIC DNA]</scope>
    <source>
        <strain evidence="2">CCUG 32053</strain>
        <plasmid evidence="2">pyee1</plasmid>
    </source>
</reference>
<dbReference type="GO" id="GO:0008115">
    <property type="term" value="F:sarcosine oxidase activity"/>
    <property type="evidence" value="ECO:0007669"/>
    <property type="project" value="UniProtKB-EC"/>
</dbReference>
<dbReference type="Gene3D" id="3.30.1360.120">
    <property type="entry name" value="Probable tRNA modification gtpase trme, domain 1"/>
    <property type="match status" value="1"/>
</dbReference>
<geneLocation type="plasmid" evidence="2">
    <name>pyee1</name>
</geneLocation>
<keyword evidence="1" id="KW-0614">Plasmid</keyword>
<dbReference type="EMBL" id="CP031079">
    <property type="protein sequence ID" value="AYF03158.1"/>
    <property type="molecule type" value="Genomic_DNA"/>
</dbReference>
<proteinExistence type="predicted"/>
<accession>A0A386US10</accession>
<evidence type="ECO:0000313" key="2">
    <source>
        <dbReference type="Proteomes" id="UP000272010"/>
    </source>
</evidence>
<dbReference type="RefSeq" id="WP_233577811.1">
    <property type="nucleotide sequence ID" value="NZ_CP031079.1"/>
</dbReference>
<organism evidence="1 2">
    <name type="scientific">Paracoccus yeei</name>
    <dbReference type="NCBI Taxonomy" id="147645"/>
    <lineage>
        <taxon>Bacteria</taxon>
        <taxon>Pseudomonadati</taxon>
        <taxon>Pseudomonadota</taxon>
        <taxon>Alphaproteobacteria</taxon>
        <taxon>Rhodobacterales</taxon>
        <taxon>Paracoccaceae</taxon>
        <taxon>Paracoccus</taxon>
    </lineage>
</organism>
<sequence>MTEPVKTDLAPICALGAAVPQSRTIGAVTLTENAELGLASLALRRGGAAPGLGFALPGPGGWAEGEGIAAFWTGPDQWMVEFPGRAASDVAAGLAGPGVSVTEQTDGFAAFEIAAPEPVLVALMEKLVNVDPARFGPGSATRCGFHHMSVFVIRRAADRLAVLGMRSAAGTIWHALLDAAERQETRA</sequence>
<gene>
    <name evidence="1" type="ORF">PY32053_03601</name>
</gene>
<evidence type="ECO:0000313" key="1">
    <source>
        <dbReference type="EMBL" id="AYF03158.1"/>
    </source>
</evidence>
<dbReference type="AlphaFoldDB" id="A0A386US10"/>